<reference evidence="2" key="1">
    <citation type="submission" date="2023-03" db="EMBL/GenBank/DDBJ databases">
        <title>Actinorhabdospora filicis NBRC 111898.</title>
        <authorList>
            <person name="Ichikawa N."/>
            <person name="Sato H."/>
            <person name="Tonouchi N."/>
        </authorList>
    </citation>
    <scope>NUCLEOTIDE SEQUENCE</scope>
    <source>
        <strain evidence="2">NBRC 111898</strain>
    </source>
</reference>
<sequence>MNACRRFRPAAVLALMLLLLAGCGDPPVATFHPGHFTVLGALYVEYEMAGLYGNGDPCSTSLGYDDIREGTQVTISDSADATVALGRLERGAVSNAYSACGFGFEIPGVPAGLGFYGVSIGRRGTMRYAEAELKGGRLELQLGLD</sequence>
<keyword evidence="1" id="KW-0732">Signal</keyword>
<dbReference type="Proteomes" id="UP001165079">
    <property type="component" value="Unassembled WGS sequence"/>
</dbReference>
<evidence type="ECO:0000313" key="3">
    <source>
        <dbReference type="Proteomes" id="UP001165079"/>
    </source>
</evidence>
<comment type="caution">
    <text evidence="2">The sequence shown here is derived from an EMBL/GenBank/DDBJ whole genome shotgun (WGS) entry which is preliminary data.</text>
</comment>
<dbReference type="PROSITE" id="PS51257">
    <property type="entry name" value="PROKAR_LIPOPROTEIN"/>
    <property type="match status" value="1"/>
</dbReference>
<evidence type="ECO:0008006" key="4">
    <source>
        <dbReference type="Google" id="ProtNLM"/>
    </source>
</evidence>
<dbReference type="EMBL" id="BSTX01000001">
    <property type="protein sequence ID" value="GLZ76653.1"/>
    <property type="molecule type" value="Genomic_DNA"/>
</dbReference>
<evidence type="ECO:0000313" key="2">
    <source>
        <dbReference type="EMBL" id="GLZ76653.1"/>
    </source>
</evidence>
<gene>
    <name evidence="2" type="ORF">Afil01_14600</name>
</gene>
<proteinExistence type="predicted"/>
<accession>A0A9W6SI10</accession>
<feature type="signal peptide" evidence="1">
    <location>
        <begin position="1"/>
        <end position="21"/>
    </location>
</feature>
<organism evidence="2 3">
    <name type="scientific">Actinorhabdospora filicis</name>
    <dbReference type="NCBI Taxonomy" id="1785913"/>
    <lineage>
        <taxon>Bacteria</taxon>
        <taxon>Bacillati</taxon>
        <taxon>Actinomycetota</taxon>
        <taxon>Actinomycetes</taxon>
        <taxon>Micromonosporales</taxon>
        <taxon>Micromonosporaceae</taxon>
        <taxon>Actinorhabdospora</taxon>
    </lineage>
</organism>
<dbReference type="AlphaFoldDB" id="A0A9W6SI10"/>
<evidence type="ECO:0000256" key="1">
    <source>
        <dbReference type="SAM" id="SignalP"/>
    </source>
</evidence>
<keyword evidence="3" id="KW-1185">Reference proteome</keyword>
<feature type="chain" id="PRO_5040983383" description="Lipoprotein" evidence="1">
    <location>
        <begin position="22"/>
        <end position="145"/>
    </location>
</feature>
<protein>
    <recommendedName>
        <fullName evidence="4">Lipoprotein</fullName>
    </recommendedName>
</protein>
<name>A0A9W6SI10_9ACTN</name>
<dbReference type="RefSeq" id="WP_285661819.1">
    <property type="nucleotide sequence ID" value="NZ_BSTX01000001.1"/>
</dbReference>